<dbReference type="PANTHER" id="PTHR13526:SF8">
    <property type="entry name" value="TRANSCRIPTION FACTOR SPT20 HOMOLOG"/>
    <property type="match status" value="1"/>
</dbReference>
<comment type="caution">
    <text evidence="1">The sequence shown here is derived from an EMBL/GenBank/DDBJ whole genome shotgun (WGS) entry which is preliminary data.</text>
</comment>
<dbReference type="InterPro" id="IPR021950">
    <property type="entry name" value="Spt20"/>
</dbReference>
<dbReference type="Proteomes" id="UP001476798">
    <property type="component" value="Unassembled WGS sequence"/>
</dbReference>
<reference evidence="1 2" key="1">
    <citation type="submission" date="2021-06" db="EMBL/GenBank/DDBJ databases">
        <authorList>
            <person name="Palmer J.M."/>
        </authorList>
    </citation>
    <scope>NUCLEOTIDE SEQUENCE [LARGE SCALE GENOMIC DNA]</scope>
    <source>
        <strain evidence="1 2">GA_2019</strain>
        <tissue evidence="1">Muscle</tissue>
    </source>
</reference>
<protein>
    <submittedName>
        <fullName evidence="1">Transcription factor SPT20</fullName>
    </submittedName>
</protein>
<dbReference type="PANTHER" id="PTHR13526">
    <property type="entry name" value="TRANSCRIPTION FACTOR SPT20 HOMOLOG"/>
    <property type="match status" value="1"/>
</dbReference>
<gene>
    <name evidence="1" type="primary">SUPT20H</name>
    <name evidence="1" type="ORF">GOODEAATRI_010578</name>
</gene>
<organism evidence="1 2">
    <name type="scientific">Goodea atripinnis</name>
    <dbReference type="NCBI Taxonomy" id="208336"/>
    <lineage>
        <taxon>Eukaryota</taxon>
        <taxon>Metazoa</taxon>
        <taxon>Chordata</taxon>
        <taxon>Craniata</taxon>
        <taxon>Vertebrata</taxon>
        <taxon>Euteleostomi</taxon>
        <taxon>Actinopterygii</taxon>
        <taxon>Neopterygii</taxon>
        <taxon>Teleostei</taxon>
        <taxon>Neoteleostei</taxon>
        <taxon>Acanthomorphata</taxon>
        <taxon>Ovalentaria</taxon>
        <taxon>Atherinomorphae</taxon>
        <taxon>Cyprinodontiformes</taxon>
        <taxon>Goodeidae</taxon>
        <taxon>Goodea</taxon>
    </lineage>
</organism>
<dbReference type="EMBL" id="JAHRIO010050600">
    <property type="protein sequence ID" value="MEQ2174708.1"/>
    <property type="molecule type" value="Genomic_DNA"/>
</dbReference>
<sequence length="184" mass="20976">MHSVNIFHCGCVIVEVRDYRQAGNTKIPTYQSRHILLRPTMQDDKLQLESQLILATAEPLCLDPSISVTCTANRLLYNKQKMNTRAMKRYSVHSALCFKRHSRAALNRQQELSHLPVPPQLRLYDYLQKRKERKPAPVIELKISKVGNVSSQHLLDFAEYIVVGSKSLEILTILLCSFVTNSSG</sequence>
<proteinExistence type="predicted"/>
<accession>A0ABV0NTH0</accession>
<evidence type="ECO:0000313" key="1">
    <source>
        <dbReference type="EMBL" id="MEQ2174708.1"/>
    </source>
</evidence>
<evidence type="ECO:0000313" key="2">
    <source>
        <dbReference type="Proteomes" id="UP001476798"/>
    </source>
</evidence>
<name>A0ABV0NTH0_9TELE</name>
<keyword evidence="2" id="KW-1185">Reference proteome</keyword>